<sequence length="143" mass="15239">MPEPAPASGDLTPNRYPGERLGLPEEGTGSVARVGRRIAALLVDWAIANVIALLAGPYASPAQSWATLGIFALMQVLFIPTLGGSVGHRFLGLRVVPMAGGWVGLWRPVVRTLLLVLVIPALIWDADQRGFHDKLAGTILLRS</sequence>
<keyword evidence="3 7" id="KW-0812">Transmembrane</keyword>
<feature type="domain" description="RDD" evidence="8">
    <location>
        <begin position="31"/>
        <end position="137"/>
    </location>
</feature>
<organism evidence="10 11">
    <name type="scientific">Agromyces flavus</name>
    <dbReference type="NCBI Taxonomy" id="589382"/>
    <lineage>
        <taxon>Bacteria</taxon>
        <taxon>Bacillati</taxon>
        <taxon>Actinomycetota</taxon>
        <taxon>Actinomycetes</taxon>
        <taxon>Micrococcales</taxon>
        <taxon>Microbacteriaceae</taxon>
        <taxon>Agromyces</taxon>
    </lineage>
</organism>
<evidence type="ECO:0000256" key="6">
    <source>
        <dbReference type="SAM" id="MobiDB-lite"/>
    </source>
</evidence>
<keyword evidence="12" id="KW-1185">Reference proteome</keyword>
<comment type="subcellular location">
    <subcellularLocation>
        <location evidence="1">Cell membrane</location>
        <topology evidence="1">Multi-pass membrane protein</topology>
    </subcellularLocation>
</comment>
<proteinExistence type="predicted"/>
<dbReference type="PANTHER" id="PTHR36115:SF6">
    <property type="entry name" value="PROLINE-RICH ANTIGEN HOMOLOG"/>
    <property type="match status" value="1"/>
</dbReference>
<dbReference type="GO" id="GO:0005886">
    <property type="term" value="C:plasma membrane"/>
    <property type="evidence" value="ECO:0007669"/>
    <property type="project" value="UniProtKB-SubCell"/>
</dbReference>
<evidence type="ECO:0000313" key="11">
    <source>
        <dbReference type="Proteomes" id="UP000199482"/>
    </source>
</evidence>
<reference evidence="10" key="2">
    <citation type="submission" date="2016-10" db="EMBL/GenBank/DDBJ databases">
        <authorList>
            <person name="de Groot N.N."/>
        </authorList>
    </citation>
    <scope>NUCLEOTIDE SEQUENCE [LARGE SCALE GENOMIC DNA]</scope>
    <source>
        <strain evidence="10">CPCC 202695</strain>
    </source>
</reference>
<evidence type="ECO:0000256" key="3">
    <source>
        <dbReference type="ARBA" id="ARBA00022692"/>
    </source>
</evidence>
<evidence type="ECO:0000256" key="5">
    <source>
        <dbReference type="ARBA" id="ARBA00023136"/>
    </source>
</evidence>
<evidence type="ECO:0000313" key="9">
    <source>
        <dbReference type="EMBL" id="MCP2368871.1"/>
    </source>
</evidence>
<evidence type="ECO:0000256" key="4">
    <source>
        <dbReference type="ARBA" id="ARBA00022989"/>
    </source>
</evidence>
<dbReference type="RefSeq" id="WP_092670164.1">
    <property type="nucleotide sequence ID" value="NZ_BMDN01000006.1"/>
</dbReference>
<evidence type="ECO:0000256" key="2">
    <source>
        <dbReference type="ARBA" id="ARBA00022475"/>
    </source>
</evidence>
<dbReference type="Proteomes" id="UP000893823">
    <property type="component" value="Unassembled WGS sequence"/>
</dbReference>
<keyword evidence="4 7" id="KW-1133">Transmembrane helix</keyword>
<evidence type="ECO:0000259" key="8">
    <source>
        <dbReference type="Pfam" id="PF06271"/>
    </source>
</evidence>
<dbReference type="EMBL" id="LT629755">
    <property type="protein sequence ID" value="SDS38328.1"/>
    <property type="molecule type" value="Genomic_DNA"/>
</dbReference>
<protein>
    <submittedName>
        <fullName evidence="9">RDD family membrane protein YckC</fullName>
    </submittedName>
    <submittedName>
        <fullName evidence="10">RDD family protein</fullName>
    </submittedName>
</protein>
<dbReference type="STRING" id="589382.SAMN04489721_1228"/>
<feature type="region of interest" description="Disordered" evidence="6">
    <location>
        <begin position="1"/>
        <end position="24"/>
    </location>
</feature>
<dbReference type="Pfam" id="PF06271">
    <property type="entry name" value="RDD"/>
    <property type="match status" value="1"/>
</dbReference>
<dbReference type="AlphaFoldDB" id="A0A1H1RRG7"/>
<dbReference type="EMBL" id="SODL02000006">
    <property type="protein sequence ID" value="MCP2368871.1"/>
    <property type="molecule type" value="Genomic_DNA"/>
</dbReference>
<gene>
    <name evidence="9" type="ORF">BCL57_003050</name>
    <name evidence="10" type="ORF">SAMN04489721_1228</name>
</gene>
<reference evidence="9" key="3">
    <citation type="submission" date="2022-06" db="EMBL/GenBank/DDBJ databases">
        <title>Genomic Encyclopedia of Type Strains, Phase III (KMG-III): the genomes of soil and plant-associated and newly described type strains.</title>
        <authorList>
            <person name="Whitman W."/>
        </authorList>
    </citation>
    <scope>NUCLEOTIDE SEQUENCE</scope>
    <source>
        <strain evidence="9">CPCC 202695</strain>
    </source>
</reference>
<keyword evidence="2" id="KW-1003">Cell membrane</keyword>
<dbReference type="PIRSF" id="PIRSF021697">
    <property type="entry name" value="UCP021697"/>
    <property type="match status" value="1"/>
</dbReference>
<feature type="transmembrane region" description="Helical" evidence="7">
    <location>
        <begin position="105"/>
        <end position="124"/>
    </location>
</feature>
<feature type="transmembrane region" description="Helical" evidence="7">
    <location>
        <begin position="38"/>
        <end position="59"/>
    </location>
</feature>
<reference evidence="11" key="1">
    <citation type="submission" date="2016-10" db="EMBL/GenBank/DDBJ databases">
        <authorList>
            <person name="Varghese N."/>
            <person name="Submissions S."/>
        </authorList>
    </citation>
    <scope>NUCLEOTIDE SEQUENCE [LARGE SCALE GENOMIC DNA]</scope>
    <source>
        <strain evidence="11">CPCC 202695</strain>
    </source>
</reference>
<dbReference type="PANTHER" id="PTHR36115">
    <property type="entry name" value="PROLINE-RICH ANTIGEN HOMOLOG-RELATED"/>
    <property type="match status" value="1"/>
</dbReference>
<evidence type="ECO:0000313" key="10">
    <source>
        <dbReference type="EMBL" id="SDS38328.1"/>
    </source>
</evidence>
<evidence type="ECO:0000256" key="1">
    <source>
        <dbReference type="ARBA" id="ARBA00004651"/>
    </source>
</evidence>
<accession>A0A1H1RRG7</accession>
<name>A0A1H1RRG7_9MICO</name>
<dbReference type="InterPro" id="IPR010432">
    <property type="entry name" value="RDD"/>
</dbReference>
<feature type="transmembrane region" description="Helical" evidence="7">
    <location>
        <begin position="65"/>
        <end position="84"/>
    </location>
</feature>
<dbReference type="Proteomes" id="UP000199482">
    <property type="component" value="Chromosome I"/>
</dbReference>
<dbReference type="InterPro" id="IPR016795">
    <property type="entry name" value="UCP021697"/>
</dbReference>
<dbReference type="InterPro" id="IPR051791">
    <property type="entry name" value="Pra-immunoreactive"/>
</dbReference>
<evidence type="ECO:0000256" key="7">
    <source>
        <dbReference type="SAM" id="Phobius"/>
    </source>
</evidence>
<keyword evidence="5 7" id="KW-0472">Membrane</keyword>
<evidence type="ECO:0000313" key="12">
    <source>
        <dbReference type="Proteomes" id="UP000893823"/>
    </source>
</evidence>